<dbReference type="Proteomes" id="UP001634394">
    <property type="component" value="Unassembled WGS sequence"/>
</dbReference>
<dbReference type="EMBL" id="JBJQND010000007">
    <property type="protein sequence ID" value="KAL3871556.1"/>
    <property type="molecule type" value="Genomic_DNA"/>
</dbReference>
<reference evidence="2 3" key="1">
    <citation type="submission" date="2024-11" db="EMBL/GenBank/DDBJ databases">
        <title>Chromosome-level genome assembly of the freshwater bivalve Anodonta woodiana.</title>
        <authorList>
            <person name="Chen X."/>
        </authorList>
    </citation>
    <scope>NUCLEOTIDE SEQUENCE [LARGE SCALE GENOMIC DNA]</scope>
    <source>
        <strain evidence="2">MN2024</strain>
        <tissue evidence="2">Gills</tissue>
    </source>
</reference>
<keyword evidence="3" id="KW-1185">Reference proteome</keyword>
<comment type="caution">
    <text evidence="2">The sequence shown here is derived from an EMBL/GenBank/DDBJ whole genome shotgun (WGS) entry which is preliminary data.</text>
</comment>
<accession>A0ABD3WDW8</accession>
<protein>
    <submittedName>
        <fullName evidence="2">Uncharacterized protein</fullName>
    </submittedName>
</protein>
<evidence type="ECO:0000313" key="3">
    <source>
        <dbReference type="Proteomes" id="UP001634394"/>
    </source>
</evidence>
<feature type="region of interest" description="Disordered" evidence="1">
    <location>
        <begin position="1"/>
        <end position="22"/>
    </location>
</feature>
<name>A0ABD3WDW8_SINWO</name>
<proteinExistence type="predicted"/>
<organism evidence="2 3">
    <name type="scientific">Sinanodonta woodiana</name>
    <name type="common">Chinese pond mussel</name>
    <name type="synonym">Anodonta woodiana</name>
    <dbReference type="NCBI Taxonomy" id="1069815"/>
    <lineage>
        <taxon>Eukaryota</taxon>
        <taxon>Metazoa</taxon>
        <taxon>Spiralia</taxon>
        <taxon>Lophotrochozoa</taxon>
        <taxon>Mollusca</taxon>
        <taxon>Bivalvia</taxon>
        <taxon>Autobranchia</taxon>
        <taxon>Heteroconchia</taxon>
        <taxon>Palaeoheterodonta</taxon>
        <taxon>Unionida</taxon>
        <taxon>Unionoidea</taxon>
        <taxon>Unionidae</taxon>
        <taxon>Unioninae</taxon>
        <taxon>Sinanodonta</taxon>
    </lineage>
</organism>
<evidence type="ECO:0000313" key="2">
    <source>
        <dbReference type="EMBL" id="KAL3871556.1"/>
    </source>
</evidence>
<sequence length="98" mass="11207">MPLQAGEKIRADSGQEAPFQRGMRNTKRNIYADEVGRDWSFTDIHIFFGNVLTICRKERPEYLNALASGREDEGILCGGSPLSARNEEYHALYLRKMK</sequence>
<evidence type="ECO:0000256" key="1">
    <source>
        <dbReference type="SAM" id="MobiDB-lite"/>
    </source>
</evidence>
<dbReference type="AlphaFoldDB" id="A0ABD3WDW8"/>
<gene>
    <name evidence="2" type="ORF">ACJMK2_039547</name>
</gene>